<dbReference type="EMBL" id="FOFB01000009">
    <property type="protein sequence ID" value="SEQ39472.1"/>
    <property type="molecule type" value="Genomic_DNA"/>
</dbReference>
<feature type="domain" description="Fibronectin type-III" evidence="2">
    <location>
        <begin position="618"/>
        <end position="710"/>
    </location>
</feature>
<keyword evidence="4" id="KW-1185">Reference proteome</keyword>
<dbReference type="Proteomes" id="UP000199021">
    <property type="component" value="Unassembled WGS sequence"/>
</dbReference>
<evidence type="ECO:0000256" key="1">
    <source>
        <dbReference type="SAM" id="SignalP"/>
    </source>
</evidence>
<evidence type="ECO:0000259" key="2">
    <source>
        <dbReference type="SMART" id="SM00060"/>
    </source>
</evidence>
<proteinExistence type="predicted"/>
<dbReference type="InterPro" id="IPR036116">
    <property type="entry name" value="FN3_sf"/>
</dbReference>
<gene>
    <name evidence="3" type="ORF">SAMN05444359_10943</name>
</gene>
<organism evidence="3 4">
    <name type="scientific">Neolewinella agarilytica</name>
    <dbReference type="NCBI Taxonomy" id="478744"/>
    <lineage>
        <taxon>Bacteria</taxon>
        <taxon>Pseudomonadati</taxon>
        <taxon>Bacteroidota</taxon>
        <taxon>Saprospiria</taxon>
        <taxon>Saprospirales</taxon>
        <taxon>Lewinellaceae</taxon>
        <taxon>Neolewinella</taxon>
    </lineage>
</organism>
<dbReference type="SMART" id="SM00060">
    <property type="entry name" value="FN3"/>
    <property type="match status" value="2"/>
</dbReference>
<dbReference type="InterPro" id="IPR013783">
    <property type="entry name" value="Ig-like_fold"/>
</dbReference>
<dbReference type="OrthoDB" id="923194at2"/>
<sequence length="720" mass="80956">MKLINTNHHAMGTLRLSAFLLLFCFSFQAKLVAQQQENQLAMIAHSTTDSILLRWAPGSFQLWQQVRTKGLQLSRQTMMRDGKLLPLAERQQTTVIAQDLRPAPLAAFETAGATDDFVAIGGQAIYGESFLPQTDDADEVSLGALFNGATDQENRFSFGLYAADQSWQAATLLGLGYTDTNVRDNETYIYTLRGATGDLTNLDTKYSAFVTVKAGSNVLKTKISSLEAEFEDKVGVLSWDVEVARDFYTSYFIELSADGVSWERVNEEPFVPVFKENQRPIAFYQVPLPENNRPYFMRVIGRTPFAQDAPPSNVVQGMGKDPLPETAPSIAGAFPNEEGGFDISWTFPNDIPVNNFRVFRADNAVGIFEPLSDLLPGDARNFRDEAPMRVNYYQIAVYDQYNRELRSFVIMAQPNDTTPPETPVNLRGIITDDGKVILNWDANTEEDLLGYRIWLANTPQEEFKLATSTPLVNDYYIGETTLNTLTSSLYAKITALDIRHNPSPFSEYIEILRPDTIAPAAPLLKEVTSTTEHLDLYFATSRTPDIEQHELFRRPAGDTVWQLIRTLPFPDEKEADHYRDTDLAPGLTHEYRLDAIDRSGLRASSDVLQGKVIDDFIRQQVKKVKATPDRREHTILLDWTYAPEDDKFLHFEIFRNVPGKNPDIIALHQPPTAPSSGKKAAYQFTDPGPLKMDTDYEYRVRAVYSDGGLSRLSPAVSVNY</sequence>
<dbReference type="Gene3D" id="2.60.40.10">
    <property type="entry name" value="Immunoglobulins"/>
    <property type="match status" value="3"/>
</dbReference>
<evidence type="ECO:0000313" key="3">
    <source>
        <dbReference type="EMBL" id="SEQ39472.1"/>
    </source>
</evidence>
<protein>
    <recommendedName>
        <fullName evidence="2">Fibronectin type-III domain-containing protein</fullName>
    </recommendedName>
</protein>
<dbReference type="InterPro" id="IPR003961">
    <property type="entry name" value="FN3_dom"/>
</dbReference>
<name>A0A1H9FNL6_9BACT</name>
<evidence type="ECO:0000313" key="4">
    <source>
        <dbReference type="Proteomes" id="UP000199021"/>
    </source>
</evidence>
<reference evidence="4" key="1">
    <citation type="submission" date="2016-10" db="EMBL/GenBank/DDBJ databases">
        <authorList>
            <person name="Varghese N."/>
            <person name="Submissions S."/>
        </authorList>
    </citation>
    <scope>NUCLEOTIDE SEQUENCE [LARGE SCALE GENOMIC DNA]</scope>
    <source>
        <strain evidence="4">DSM 24740</strain>
    </source>
</reference>
<keyword evidence="1" id="KW-0732">Signal</keyword>
<dbReference type="AlphaFoldDB" id="A0A1H9FNL6"/>
<accession>A0A1H9FNL6</accession>
<feature type="chain" id="PRO_5011789426" description="Fibronectin type-III domain-containing protein" evidence="1">
    <location>
        <begin position="30"/>
        <end position="720"/>
    </location>
</feature>
<dbReference type="InParanoid" id="A0A1H9FNL6"/>
<dbReference type="CDD" id="cd00063">
    <property type="entry name" value="FN3"/>
    <property type="match status" value="1"/>
</dbReference>
<dbReference type="STRING" id="478744.SAMN05444359_10943"/>
<dbReference type="SUPFAM" id="SSF49265">
    <property type="entry name" value="Fibronectin type III"/>
    <property type="match status" value="1"/>
</dbReference>
<feature type="domain" description="Fibronectin type-III" evidence="2">
    <location>
        <begin position="420"/>
        <end position="602"/>
    </location>
</feature>
<dbReference type="RefSeq" id="WP_139211828.1">
    <property type="nucleotide sequence ID" value="NZ_FOFB01000009.1"/>
</dbReference>
<feature type="signal peptide" evidence="1">
    <location>
        <begin position="1"/>
        <end position="29"/>
    </location>
</feature>